<keyword evidence="2" id="KW-1185">Reference proteome</keyword>
<reference evidence="2" key="1">
    <citation type="submission" date="2024-07" db="EMBL/GenBank/DDBJ databases">
        <title>Two chromosome-level genome assemblies of Korean endemic species Abeliophyllum distichum and Forsythia ovata (Oleaceae).</title>
        <authorList>
            <person name="Jang H."/>
        </authorList>
    </citation>
    <scope>NUCLEOTIDE SEQUENCE [LARGE SCALE GENOMIC DNA]</scope>
</reference>
<comment type="caution">
    <text evidence="1">The sequence shown here is derived from an EMBL/GenBank/DDBJ whole genome shotgun (WGS) entry which is preliminary data.</text>
</comment>
<evidence type="ECO:0000313" key="1">
    <source>
        <dbReference type="EMBL" id="KAL2547719.1"/>
    </source>
</evidence>
<evidence type="ECO:0000313" key="2">
    <source>
        <dbReference type="Proteomes" id="UP001604277"/>
    </source>
</evidence>
<proteinExistence type="predicted"/>
<dbReference type="AlphaFoldDB" id="A0ABD1WDH4"/>
<organism evidence="1 2">
    <name type="scientific">Forsythia ovata</name>
    <dbReference type="NCBI Taxonomy" id="205694"/>
    <lineage>
        <taxon>Eukaryota</taxon>
        <taxon>Viridiplantae</taxon>
        <taxon>Streptophyta</taxon>
        <taxon>Embryophyta</taxon>
        <taxon>Tracheophyta</taxon>
        <taxon>Spermatophyta</taxon>
        <taxon>Magnoliopsida</taxon>
        <taxon>eudicotyledons</taxon>
        <taxon>Gunneridae</taxon>
        <taxon>Pentapetalae</taxon>
        <taxon>asterids</taxon>
        <taxon>lamiids</taxon>
        <taxon>Lamiales</taxon>
        <taxon>Oleaceae</taxon>
        <taxon>Forsythieae</taxon>
        <taxon>Forsythia</taxon>
    </lineage>
</organism>
<name>A0ABD1WDH4_9LAMI</name>
<dbReference type="Proteomes" id="UP001604277">
    <property type="component" value="Unassembled WGS sequence"/>
</dbReference>
<gene>
    <name evidence="1" type="ORF">Fot_09249</name>
</gene>
<accession>A0ABD1WDH4</accession>
<sequence>MVSEGLFFIYKSLGTRRGNNPSKNSQSSSPSSKPTKFIFQKFSPIMFIQIQASFRPKLQEILAKKFLSPRPSKKLGRTYLLGQQNQQNLGAEIEQTGGQRRDQNQQAGFESQAVTGTVFGVQMGENQHRVSRGNGPNRRPIWEKFQQYGVEVTGKTTGG</sequence>
<protein>
    <submittedName>
        <fullName evidence="1">Uncharacterized protein</fullName>
    </submittedName>
</protein>
<dbReference type="EMBL" id="JBFOLJ010000003">
    <property type="protein sequence ID" value="KAL2547719.1"/>
    <property type="molecule type" value="Genomic_DNA"/>
</dbReference>